<sequence>MDFPHADDKACPLPYSYKMPGPIEVGSLYHIHGKIANPAYRVEIDFLEGFAAGSAGQTVFQVSIRLDPEPVVIMNAKVGGQWGKEERVAHPFKVGMPFDVKIRVLKDFMEVYIPGQSSHQFNHRLPFTQVNFIECSGEATFNGFHYATECAIDTLPHERKFPGGNWQVQTELIIFGIATGDSWTVELLGSGGNALFQFVAKYKEKVTVRNANIGGNWGNEEKTGQFPFQRDRGFELSLGLVASGINMLCNNARFGQFAHRTGSPLTDYQGIRISGDAKIVMVRYAKRP</sequence>
<dbReference type="GO" id="GO:0030246">
    <property type="term" value="F:carbohydrate binding"/>
    <property type="evidence" value="ECO:0007669"/>
    <property type="project" value="UniProtKB-UniRule"/>
</dbReference>
<evidence type="ECO:0000256" key="2">
    <source>
        <dbReference type="RuleBase" id="RU102079"/>
    </source>
</evidence>
<dbReference type="CDD" id="cd00070">
    <property type="entry name" value="GLECT"/>
    <property type="match status" value="2"/>
</dbReference>
<evidence type="ECO:0000259" key="3">
    <source>
        <dbReference type="PROSITE" id="PS51304"/>
    </source>
</evidence>
<dbReference type="SMART" id="SM00908">
    <property type="entry name" value="Gal-bind_lectin"/>
    <property type="match status" value="2"/>
</dbReference>
<dbReference type="AlphaFoldDB" id="A0A7I4Y4F2"/>
<dbReference type="OMA" id="NIGGNWG"/>
<accession>A0A7I4Y4F2</accession>
<reference evidence="5" key="1">
    <citation type="submission" date="2020-12" db="UniProtKB">
        <authorList>
            <consortium name="WormBaseParasite"/>
        </authorList>
    </citation>
    <scope>IDENTIFICATION</scope>
    <source>
        <strain evidence="5">MHco3</strain>
    </source>
</reference>
<keyword evidence="1 2" id="KW-0430">Lectin</keyword>
<dbReference type="PANTHER" id="PTHR11346:SF15">
    <property type="entry name" value="PLACENTAL PROTEIN 13-LIKE"/>
    <property type="match status" value="1"/>
</dbReference>
<keyword evidence="4" id="KW-1185">Reference proteome</keyword>
<evidence type="ECO:0000313" key="4">
    <source>
        <dbReference type="Proteomes" id="UP000025227"/>
    </source>
</evidence>
<feature type="domain" description="Galectin" evidence="3">
    <location>
        <begin position="158"/>
        <end position="285"/>
    </location>
</feature>
<dbReference type="PANTHER" id="PTHR11346">
    <property type="entry name" value="GALECTIN"/>
    <property type="match status" value="1"/>
</dbReference>
<name>A0A7I4Y4F2_HAECO</name>
<dbReference type="Gene3D" id="2.60.120.200">
    <property type="match status" value="2"/>
</dbReference>
<evidence type="ECO:0000256" key="1">
    <source>
        <dbReference type="ARBA" id="ARBA00022734"/>
    </source>
</evidence>
<feature type="domain" description="Galectin" evidence="3">
    <location>
        <begin position="15"/>
        <end position="147"/>
    </location>
</feature>
<dbReference type="InterPro" id="IPR044156">
    <property type="entry name" value="Galectin-like"/>
</dbReference>
<dbReference type="InterPro" id="IPR001079">
    <property type="entry name" value="Galectin_CRD"/>
</dbReference>
<dbReference type="PROSITE" id="PS51304">
    <property type="entry name" value="GALECTIN"/>
    <property type="match status" value="2"/>
</dbReference>
<dbReference type="SMART" id="SM00276">
    <property type="entry name" value="GLECT"/>
    <property type="match status" value="2"/>
</dbReference>
<dbReference type="WBParaSite" id="HCON_00043000-00001">
    <property type="protein sequence ID" value="HCON_00043000-00001"/>
    <property type="gene ID" value="HCON_00043000"/>
</dbReference>
<protein>
    <recommendedName>
        <fullName evidence="2">Galectin</fullName>
    </recommendedName>
</protein>
<evidence type="ECO:0000313" key="5">
    <source>
        <dbReference type="WBParaSite" id="HCON_00043000-00001"/>
    </source>
</evidence>
<proteinExistence type="predicted"/>
<organism evidence="4 5">
    <name type="scientific">Haemonchus contortus</name>
    <name type="common">Barber pole worm</name>
    <dbReference type="NCBI Taxonomy" id="6289"/>
    <lineage>
        <taxon>Eukaryota</taxon>
        <taxon>Metazoa</taxon>
        <taxon>Ecdysozoa</taxon>
        <taxon>Nematoda</taxon>
        <taxon>Chromadorea</taxon>
        <taxon>Rhabditida</taxon>
        <taxon>Rhabditina</taxon>
        <taxon>Rhabditomorpha</taxon>
        <taxon>Strongyloidea</taxon>
        <taxon>Trichostrongylidae</taxon>
        <taxon>Haemonchus</taxon>
    </lineage>
</organism>
<dbReference type="InterPro" id="IPR013320">
    <property type="entry name" value="ConA-like_dom_sf"/>
</dbReference>
<dbReference type="OrthoDB" id="6251307at2759"/>
<dbReference type="SUPFAM" id="SSF49899">
    <property type="entry name" value="Concanavalin A-like lectins/glucanases"/>
    <property type="match status" value="2"/>
</dbReference>
<dbReference type="Proteomes" id="UP000025227">
    <property type="component" value="Unplaced"/>
</dbReference>
<dbReference type="Pfam" id="PF00337">
    <property type="entry name" value="Gal-bind_lectin"/>
    <property type="match status" value="2"/>
</dbReference>